<gene>
    <name evidence="1" type="ORF">J1N35_019118</name>
</gene>
<protein>
    <submittedName>
        <fullName evidence="1">Uncharacterized protein</fullName>
    </submittedName>
</protein>
<dbReference type="Proteomes" id="UP000828251">
    <property type="component" value="Unassembled WGS sequence"/>
</dbReference>
<dbReference type="InterPro" id="IPR051578">
    <property type="entry name" value="GDPD"/>
</dbReference>
<dbReference type="GO" id="GO:0046475">
    <property type="term" value="P:glycerophospholipid catabolic process"/>
    <property type="evidence" value="ECO:0007669"/>
    <property type="project" value="TreeGrafter"/>
</dbReference>
<dbReference type="AlphaFoldDB" id="A0A9D3VQ47"/>
<comment type="caution">
    <text evidence="1">The sequence shown here is derived from an EMBL/GenBank/DDBJ whole genome shotgun (WGS) entry which is preliminary data.</text>
</comment>
<dbReference type="PANTHER" id="PTHR22958:SF1">
    <property type="entry name" value="GLYCEROPHOSPHOCHOLINE PHOSPHODIESTERASE GPCPD1"/>
    <property type="match status" value="1"/>
</dbReference>
<proteinExistence type="predicted"/>
<name>A0A9D3VQ47_9ROSI</name>
<evidence type="ECO:0000313" key="2">
    <source>
        <dbReference type="Proteomes" id="UP000828251"/>
    </source>
</evidence>
<dbReference type="OrthoDB" id="10540593at2759"/>
<reference evidence="1 2" key="1">
    <citation type="journal article" date="2021" name="Plant Biotechnol. J.">
        <title>Multi-omics assisted identification of the key and species-specific regulatory components of drought-tolerant mechanisms in Gossypium stocksii.</title>
        <authorList>
            <person name="Yu D."/>
            <person name="Ke L."/>
            <person name="Zhang D."/>
            <person name="Wu Y."/>
            <person name="Sun Y."/>
            <person name="Mei J."/>
            <person name="Sun J."/>
            <person name="Sun Y."/>
        </authorList>
    </citation>
    <scope>NUCLEOTIDE SEQUENCE [LARGE SCALE GENOMIC DNA]</scope>
    <source>
        <strain evidence="2">cv. E1</strain>
        <tissue evidence="1">Leaf</tissue>
    </source>
</reference>
<dbReference type="EMBL" id="JAIQCV010000006">
    <property type="protein sequence ID" value="KAH1091861.1"/>
    <property type="molecule type" value="Genomic_DNA"/>
</dbReference>
<evidence type="ECO:0000313" key="1">
    <source>
        <dbReference type="EMBL" id="KAH1091861.1"/>
    </source>
</evidence>
<dbReference type="PANTHER" id="PTHR22958">
    <property type="entry name" value="GLYCEROPHOSPHORYL DIESTER PHOSPHODIESTERASE"/>
    <property type="match status" value="1"/>
</dbReference>
<keyword evidence="2" id="KW-1185">Reference proteome</keyword>
<accession>A0A9D3VQ47</accession>
<sequence length="171" mass="19372">MTTLYSLKNDVETDDSLRTLEEAFQKVEPSLGFNIELKFDDNVVYQQHHLIHVLQLILQVFFSTNGGTEIYNDTRRNSLEQAINVCLEGGFKGLFQISKEYSKTQEQCLRSKTLISLSSHMARSKVLLKSTSEKLKISAKSNLFCTAFLPEVLLEPEVLLKSIAELALSHC</sequence>
<organism evidence="1 2">
    <name type="scientific">Gossypium stocksii</name>
    <dbReference type="NCBI Taxonomy" id="47602"/>
    <lineage>
        <taxon>Eukaryota</taxon>
        <taxon>Viridiplantae</taxon>
        <taxon>Streptophyta</taxon>
        <taxon>Embryophyta</taxon>
        <taxon>Tracheophyta</taxon>
        <taxon>Spermatophyta</taxon>
        <taxon>Magnoliopsida</taxon>
        <taxon>eudicotyledons</taxon>
        <taxon>Gunneridae</taxon>
        <taxon>Pentapetalae</taxon>
        <taxon>rosids</taxon>
        <taxon>malvids</taxon>
        <taxon>Malvales</taxon>
        <taxon>Malvaceae</taxon>
        <taxon>Malvoideae</taxon>
        <taxon>Gossypium</taxon>
    </lineage>
</organism>